<dbReference type="InterPro" id="IPR001767">
    <property type="entry name" value="Hedgehog_Hint"/>
</dbReference>
<dbReference type="Proteomes" id="UP000324585">
    <property type="component" value="Unassembled WGS sequence"/>
</dbReference>
<organism evidence="3 4">
    <name type="scientific">Porphyridium purpureum</name>
    <name type="common">Red alga</name>
    <name type="synonym">Porphyridium cruentum</name>
    <dbReference type="NCBI Taxonomy" id="35688"/>
    <lineage>
        <taxon>Eukaryota</taxon>
        <taxon>Rhodophyta</taxon>
        <taxon>Bangiophyceae</taxon>
        <taxon>Porphyridiales</taxon>
        <taxon>Porphyridiaceae</taxon>
        <taxon>Porphyridium</taxon>
    </lineage>
</organism>
<evidence type="ECO:0000313" key="4">
    <source>
        <dbReference type="Proteomes" id="UP000324585"/>
    </source>
</evidence>
<dbReference type="PANTHER" id="PTHR11889:SF31">
    <property type="entry name" value="PROTEIN HEDGEHOG"/>
    <property type="match status" value="1"/>
</dbReference>
<dbReference type="GO" id="GO:0016540">
    <property type="term" value="P:protein autoprocessing"/>
    <property type="evidence" value="ECO:0007669"/>
    <property type="project" value="InterPro"/>
</dbReference>
<dbReference type="SUPFAM" id="SSF51294">
    <property type="entry name" value="Hedgehog/intein (Hint) domain"/>
    <property type="match status" value="1"/>
</dbReference>
<dbReference type="PANTHER" id="PTHR11889">
    <property type="entry name" value="HEDGEHOG"/>
    <property type="match status" value="1"/>
</dbReference>
<dbReference type="InterPro" id="IPR050387">
    <property type="entry name" value="Hedgehog_Signaling"/>
</dbReference>
<accession>A0A5J4YVN0</accession>
<protein>
    <submittedName>
        <fullName evidence="3">Desert hedgehog protein B</fullName>
    </submittedName>
</protein>
<gene>
    <name evidence="3" type="ORF">FVE85_3153</name>
</gene>
<proteinExistence type="predicted"/>
<dbReference type="InterPro" id="IPR036844">
    <property type="entry name" value="Hint_dom_sf"/>
</dbReference>
<feature type="chain" id="PRO_5023930677" evidence="1">
    <location>
        <begin position="28"/>
        <end position="312"/>
    </location>
</feature>
<dbReference type="EMBL" id="VRMN01000004">
    <property type="protein sequence ID" value="KAA8494912.1"/>
    <property type="molecule type" value="Genomic_DNA"/>
</dbReference>
<keyword evidence="1" id="KW-0732">Signal</keyword>
<evidence type="ECO:0000313" key="3">
    <source>
        <dbReference type="EMBL" id="KAA8494912.1"/>
    </source>
</evidence>
<dbReference type="CDD" id="cd00081">
    <property type="entry name" value="Hint"/>
    <property type="match status" value="1"/>
</dbReference>
<name>A0A5J4YVN0_PORPP</name>
<sequence>MTKVGTPALLVAVAAAVMAATFLRVDAQSLRLCVYEDASCSERESCRDFSNGCQNVDGTPVSIRSEIDCTETDGMVEFSTLILEIWENSKDCPSDVTPVDFSLPGTNITENTCYVDEEAGSYRVTNVNCGGGDCFPAFARVQLEDGSRKAMHEINIGDMVKVSATDNYSPVVFWGHKDPNAVGQNFVRVTFEDERVLMLTANHLAYVNSALVPAYDIRAGMLMTDAEAGREIRVESVEFTMRAKGLYMPHTAHGDLVVDGIVVSSYASVAPRMAHALLLIERVVRAVGFSALGNLLEKKTPWLLERAMSVVA</sequence>
<feature type="signal peptide" evidence="1">
    <location>
        <begin position="1"/>
        <end position="27"/>
    </location>
</feature>
<reference evidence="4" key="1">
    <citation type="journal article" date="2019" name="Nat. Commun.">
        <title>Expansion of phycobilisome linker gene families in mesophilic red algae.</title>
        <authorList>
            <person name="Lee J."/>
            <person name="Kim D."/>
            <person name="Bhattacharya D."/>
            <person name="Yoon H.S."/>
        </authorList>
    </citation>
    <scope>NUCLEOTIDE SEQUENCE [LARGE SCALE GENOMIC DNA]</scope>
    <source>
        <strain evidence="4">CCMP 1328</strain>
    </source>
</reference>
<feature type="domain" description="Hint" evidence="2">
    <location>
        <begin position="132"/>
        <end position="227"/>
    </location>
</feature>
<evidence type="ECO:0000259" key="2">
    <source>
        <dbReference type="SMART" id="SM00306"/>
    </source>
</evidence>
<dbReference type="Pfam" id="PF01079">
    <property type="entry name" value="Hint"/>
    <property type="match status" value="1"/>
</dbReference>
<dbReference type="Gene3D" id="2.170.16.10">
    <property type="entry name" value="Hedgehog/Intein (Hint) domain"/>
    <property type="match status" value="1"/>
</dbReference>
<evidence type="ECO:0000256" key="1">
    <source>
        <dbReference type="SAM" id="SignalP"/>
    </source>
</evidence>
<dbReference type="SMART" id="SM00306">
    <property type="entry name" value="HintN"/>
    <property type="match status" value="1"/>
</dbReference>
<comment type="caution">
    <text evidence="3">The sequence shown here is derived from an EMBL/GenBank/DDBJ whole genome shotgun (WGS) entry which is preliminary data.</text>
</comment>
<dbReference type="InterPro" id="IPR003587">
    <property type="entry name" value="Hint_dom_N"/>
</dbReference>
<dbReference type="OrthoDB" id="5539at2759"/>
<dbReference type="AlphaFoldDB" id="A0A5J4YVN0"/>
<keyword evidence="4" id="KW-1185">Reference proteome</keyword>